<feature type="non-terminal residue" evidence="1">
    <location>
        <position position="1"/>
    </location>
</feature>
<organism evidence="1 2">
    <name type="scientific">Racocetra fulgida</name>
    <dbReference type="NCBI Taxonomy" id="60492"/>
    <lineage>
        <taxon>Eukaryota</taxon>
        <taxon>Fungi</taxon>
        <taxon>Fungi incertae sedis</taxon>
        <taxon>Mucoromycota</taxon>
        <taxon>Glomeromycotina</taxon>
        <taxon>Glomeromycetes</taxon>
        <taxon>Diversisporales</taxon>
        <taxon>Gigasporaceae</taxon>
        <taxon>Racocetra</taxon>
    </lineage>
</organism>
<proteinExistence type="predicted"/>
<keyword evidence="2" id="KW-1185">Reference proteome</keyword>
<gene>
    <name evidence="1" type="ORF">RFULGI_LOCUS15496</name>
</gene>
<dbReference type="OrthoDB" id="2379098at2759"/>
<evidence type="ECO:0000313" key="2">
    <source>
        <dbReference type="Proteomes" id="UP000789396"/>
    </source>
</evidence>
<feature type="non-terminal residue" evidence="1">
    <location>
        <position position="99"/>
    </location>
</feature>
<dbReference type="AlphaFoldDB" id="A0A9N9JDT9"/>
<sequence length="99" mass="11745">NNLIANEYNKLKAIYEYFQLIILDEYKNKYEIASQEAANKVYIKPKSDKKRTIRNWANTWLENNVSFPISKQGKHPKKNSLIENLEIKKQVEDWIDSQG</sequence>
<reference evidence="1" key="1">
    <citation type="submission" date="2021-06" db="EMBL/GenBank/DDBJ databases">
        <authorList>
            <person name="Kallberg Y."/>
            <person name="Tangrot J."/>
            <person name="Rosling A."/>
        </authorList>
    </citation>
    <scope>NUCLEOTIDE SEQUENCE</scope>
    <source>
        <strain evidence="1">IN212</strain>
    </source>
</reference>
<protein>
    <submittedName>
        <fullName evidence="1">15252_t:CDS:1</fullName>
    </submittedName>
</protein>
<comment type="caution">
    <text evidence="1">The sequence shown here is derived from an EMBL/GenBank/DDBJ whole genome shotgun (WGS) entry which is preliminary data.</text>
</comment>
<dbReference type="Proteomes" id="UP000789396">
    <property type="component" value="Unassembled WGS sequence"/>
</dbReference>
<dbReference type="EMBL" id="CAJVPZ010050010">
    <property type="protein sequence ID" value="CAG8776874.1"/>
    <property type="molecule type" value="Genomic_DNA"/>
</dbReference>
<accession>A0A9N9JDT9</accession>
<evidence type="ECO:0000313" key="1">
    <source>
        <dbReference type="EMBL" id="CAG8776874.1"/>
    </source>
</evidence>
<name>A0A9N9JDT9_9GLOM</name>